<evidence type="ECO:0000313" key="2">
    <source>
        <dbReference type="EMBL" id="GGN37740.1"/>
    </source>
</evidence>
<protein>
    <submittedName>
        <fullName evidence="2">Uncharacterized protein</fullName>
    </submittedName>
</protein>
<gene>
    <name evidence="2" type="ORF">GCM10012285_12820</name>
</gene>
<reference evidence="3" key="1">
    <citation type="journal article" date="2019" name="Int. J. Syst. Evol. Microbiol.">
        <title>The Global Catalogue of Microorganisms (GCM) 10K type strain sequencing project: providing services to taxonomists for standard genome sequencing and annotation.</title>
        <authorList>
            <consortium name="The Broad Institute Genomics Platform"/>
            <consortium name="The Broad Institute Genome Sequencing Center for Infectious Disease"/>
            <person name="Wu L."/>
            <person name="Ma J."/>
        </authorList>
    </citation>
    <scope>NUCLEOTIDE SEQUENCE [LARGE SCALE GENOMIC DNA]</scope>
    <source>
        <strain evidence="3">CGMCC 4.7323</strain>
    </source>
</reference>
<evidence type="ECO:0000313" key="3">
    <source>
        <dbReference type="Proteomes" id="UP000600080"/>
    </source>
</evidence>
<organism evidence="2 3">
    <name type="scientific">Streptomyces kronopolitis</name>
    <dbReference type="NCBI Taxonomy" id="1612435"/>
    <lineage>
        <taxon>Bacteria</taxon>
        <taxon>Bacillati</taxon>
        <taxon>Actinomycetota</taxon>
        <taxon>Actinomycetes</taxon>
        <taxon>Kitasatosporales</taxon>
        <taxon>Streptomycetaceae</taxon>
        <taxon>Streptomyces</taxon>
    </lineage>
</organism>
<feature type="compositionally biased region" description="Polar residues" evidence="1">
    <location>
        <begin position="19"/>
        <end position="30"/>
    </location>
</feature>
<proteinExistence type="predicted"/>
<feature type="compositionally biased region" description="Basic and acidic residues" evidence="1">
    <location>
        <begin position="198"/>
        <end position="211"/>
    </location>
</feature>
<dbReference type="Proteomes" id="UP000600080">
    <property type="component" value="Unassembled WGS sequence"/>
</dbReference>
<sequence>MKPPRPPHIDSHADMATGDQRTYVPQTSEHTMADSETPDPSRFLPEAIHQSVKPGTALLRLETTRSREGVLDGAWWPRSRDIGAELPSLISALTEHLGPVLRVGLDTNAWEELPTRLIIDDRVVHIDSFPVGDDTVLITRGDQDYFSLLVVPPQATPEAAAAAMARAVQADNVAQAEQILVSTGTGTGTGTGPARTSPADDHEGGRGRSDSTRQAGSAAE</sequence>
<name>A0ABQ2J427_9ACTN</name>
<dbReference type="EMBL" id="BMND01000004">
    <property type="protein sequence ID" value="GGN37740.1"/>
    <property type="molecule type" value="Genomic_DNA"/>
</dbReference>
<accession>A0ABQ2J427</accession>
<dbReference type="InterPro" id="IPR046036">
    <property type="entry name" value="DUF5994"/>
</dbReference>
<feature type="region of interest" description="Disordered" evidence="1">
    <location>
        <begin position="182"/>
        <end position="220"/>
    </location>
</feature>
<comment type="caution">
    <text evidence="2">The sequence shown here is derived from an EMBL/GenBank/DDBJ whole genome shotgun (WGS) entry which is preliminary data.</text>
</comment>
<evidence type="ECO:0000256" key="1">
    <source>
        <dbReference type="SAM" id="MobiDB-lite"/>
    </source>
</evidence>
<dbReference type="Pfam" id="PF19457">
    <property type="entry name" value="DUF5994"/>
    <property type="match status" value="1"/>
</dbReference>
<keyword evidence="3" id="KW-1185">Reference proteome</keyword>
<feature type="region of interest" description="Disordered" evidence="1">
    <location>
        <begin position="1"/>
        <end position="40"/>
    </location>
</feature>